<dbReference type="InterPro" id="IPR046348">
    <property type="entry name" value="SIS_dom_sf"/>
</dbReference>
<dbReference type="Pfam" id="PF01418">
    <property type="entry name" value="HTH_6"/>
    <property type="match status" value="1"/>
</dbReference>
<dbReference type="RefSeq" id="WP_090118802.1">
    <property type="nucleotide sequence ID" value="NZ_CP045300.1"/>
</dbReference>
<protein>
    <submittedName>
        <fullName evidence="2">DNA-binding transcriptional regulator, MurR/RpiR family, contains HTH and SIS domains</fullName>
    </submittedName>
</protein>
<name>A0A1I6YBQ3_9ENTR</name>
<dbReference type="EMBL" id="FPAU01000001">
    <property type="protein sequence ID" value="SFT47949.1"/>
    <property type="molecule type" value="Genomic_DNA"/>
</dbReference>
<dbReference type="GO" id="GO:1901135">
    <property type="term" value="P:carbohydrate derivative metabolic process"/>
    <property type="evidence" value="ECO:0007669"/>
    <property type="project" value="InterPro"/>
</dbReference>
<gene>
    <name evidence="2" type="ORF">SAMN05192562_101442</name>
</gene>
<dbReference type="GO" id="GO:0003677">
    <property type="term" value="F:DNA binding"/>
    <property type="evidence" value="ECO:0007669"/>
    <property type="project" value="UniProtKB-KW"/>
</dbReference>
<dbReference type="OrthoDB" id="8582409at2"/>
<dbReference type="Gene3D" id="3.40.50.10490">
    <property type="entry name" value="Glucose-6-phosphate isomerase like protein, domain 1"/>
    <property type="match status" value="1"/>
</dbReference>
<organism evidence="2 3">
    <name type="scientific">Kosakonia arachidis</name>
    <dbReference type="NCBI Taxonomy" id="551989"/>
    <lineage>
        <taxon>Bacteria</taxon>
        <taxon>Pseudomonadati</taxon>
        <taxon>Pseudomonadota</taxon>
        <taxon>Gammaproteobacteria</taxon>
        <taxon>Enterobacterales</taxon>
        <taxon>Enterobacteriaceae</taxon>
        <taxon>Kosakonia</taxon>
    </lineage>
</organism>
<dbReference type="PROSITE" id="PS51071">
    <property type="entry name" value="HTH_RPIR"/>
    <property type="match status" value="2"/>
</dbReference>
<dbReference type="PANTHER" id="PTHR30514">
    <property type="entry name" value="GLUCOKINASE"/>
    <property type="match status" value="1"/>
</dbReference>
<evidence type="ECO:0000259" key="1">
    <source>
        <dbReference type="PROSITE" id="PS51071"/>
    </source>
</evidence>
<dbReference type="InterPro" id="IPR047640">
    <property type="entry name" value="RpiR-like"/>
</dbReference>
<dbReference type="GO" id="GO:0097367">
    <property type="term" value="F:carbohydrate derivative binding"/>
    <property type="evidence" value="ECO:0007669"/>
    <property type="project" value="InterPro"/>
</dbReference>
<dbReference type="SUPFAM" id="SSF53697">
    <property type="entry name" value="SIS domain"/>
    <property type="match status" value="1"/>
</dbReference>
<reference evidence="3" key="1">
    <citation type="submission" date="2016-10" db="EMBL/GenBank/DDBJ databases">
        <authorList>
            <person name="Varghese N."/>
            <person name="Submissions S."/>
        </authorList>
    </citation>
    <scope>NUCLEOTIDE SEQUENCE [LARGE SCALE GENOMIC DNA]</scope>
    <source>
        <strain evidence="3">Ah-143</strain>
    </source>
</reference>
<dbReference type="InterPro" id="IPR009057">
    <property type="entry name" value="Homeodomain-like_sf"/>
</dbReference>
<dbReference type="InterPro" id="IPR036388">
    <property type="entry name" value="WH-like_DNA-bd_sf"/>
</dbReference>
<evidence type="ECO:0000313" key="2">
    <source>
        <dbReference type="EMBL" id="SFT47949.1"/>
    </source>
</evidence>
<dbReference type="GO" id="GO:0003700">
    <property type="term" value="F:DNA-binding transcription factor activity"/>
    <property type="evidence" value="ECO:0007669"/>
    <property type="project" value="InterPro"/>
</dbReference>
<keyword evidence="2" id="KW-0238">DNA-binding</keyword>
<feature type="domain" description="HTH rpiR-type" evidence="1">
    <location>
        <begin position="1"/>
        <end position="77"/>
    </location>
</feature>
<dbReference type="Gene3D" id="1.10.10.10">
    <property type="entry name" value="Winged helix-like DNA-binding domain superfamily/Winged helix DNA-binding domain"/>
    <property type="match status" value="2"/>
</dbReference>
<evidence type="ECO:0000313" key="3">
    <source>
        <dbReference type="Proteomes" id="UP000199187"/>
    </source>
</evidence>
<dbReference type="Proteomes" id="UP000199187">
    <property type="component" value="Unassembled WGS sequence"/>
</dbReference>
<accession>A0A1I6YBQ3</accession>
<sequence>MDLLWHLQQPSQSFDTQESKLAQFILNNLPEQATATRESLIIKTGVSPDVLSRFALSAGCRDLDDFFLQLRQAGQLRGSEPKEILDIIRNRQAVLSQQESRVASTILKDLEFAASATIEQLASRAKVSAATITRFARSVGCDDIRDLRMRLAFASAHSERVNEHISPQLARINVALQQQWQDGDTRCWQQAAIALRKARSVLMIGAAGPETLLVGEVIRRLKSANLNIIWIPDDSLLRMTISRLQPDDLLLILAPDVSNNDVDRAVHHAQIQHIPVIAFCPPGQAIINHISYWLPLPEDVSMSNYGILFALDQLESALLN</sequence>
<dbReference type="InterPro" id="IPR000281">
    <property type="entry name" value="HTH_RpiR"/>
</dbReference>
<dbReference type="SUPFAM" id="SSF46689">
    <property type="entry name" value="Homeodomain-like"/>
    <property type="match status" value="2"/>
</dbReference>
<keyword evidence="3" id="KW-1185">Reference proteome</keyword>
<proteinExistence type="predicted"/>
<feature type="domain" description="HTH rpiR-type" evidence="1">
    <location>
        <begin position="82"/>
        <end position="158"/>
    </location>
</feature>
<dbReference type="PANTHER" id="PTHR30514:SF1">
    <property type="entry name" value="HTH-TYPE TRANSCRIPTIONAL REGULATOR HEXR-RELATED"/>
    <property type="match status" value="1"/>
</dbReference>
<dbReference type="AlphaFoldDB" id="A0A1I6YBQ3"/>